<name>A0A382HFL9_9ZZZZ</name>
<feature type="region of interest" description="Disordered" evidence="1">
    <location>
        <begin position="323"/>
        <end position="342"/>
    </location>
</feature>
<feature type="compositionally biased region" description="Low complexity" evidence="1">
    <location>
        <begin position="332"/>
        <end position="341"/>
    </location>
</feature>
<dbReference type="EMBL" id="UINC01060793">
    <property type="protein sequence ID" value="SVB85677.1"/>
    <property type="molecule type" value="Genomic_DNA"/>
</dbReference>
<sequence length="470" mass="53173">NDERFTATCSDHAFAYYSPTRRADREEMAKADAANKAFFEAVKAGDIELEQQRGKIYQRVMVGSERSMDKMARETGRSMDEMQSFADRLWSSVCVAENWDRLMERGVDILFQPGTHDYVAYDILWGAQNHPQLPVYYKPSGGHSQTPHVASAKDEQNRDAFLWHHFFGGDPLLKPPTSSHKIDKDKLNVSVSFNKGPQSKSGRIWWIYDRAPAGSAPFLHAPIPEDQWADMKRDPKTGSWTATIPLQEGASRVDFFTNHGHMSNGYQQYLSSPYTRVELSASQPNAQAQQPSEEQLARILKRFPEADTDKDGKLNTEEIQQFVKSRQRNRRPAAAAQPTQAGDAKLTETLAGMNARFKNVEVELLEWPDELHKKLGKMTKLALVTRPVEKIEGKLPLLINLHGGGQRWFNNSFQQQLVIAAEMGMKRGFDLAELTGKGLVVLDPNTAERWNANSLDTMLDYVLETFPEID</sequence>
<dbReference type="Gene3D" id="1.10.238.10">
    <property type="entry name" value="EF-hand"/>
    <property type="match status" value="1"/>
</dbReference>
<accession>A0A382HFL9</accession>
<dbReference type="AlphaFoldDB" id="A0A382HFL9"/>
<evidence type="ECO:0000259" key="2">
    <source>
        <dbReference type="PROSITE" id="PS50222"/>
    </source>
</evidence>
<evidence type="ECO:0000313" key="3">
    <source>
        <dbReference type="EMBL" id="SVB85677.1"/>
    </source>
</evidence>
<reference evidence="3" key="1">
    <citation type="submission" date="2018-05" db="EMBL/GenBank/DDBJ databases">
        <authorList>
            <person name="Lanie J.A."/>
            <person name="Ng W.-L."/>
            <person name="Kazmierczak K.M."/>
            <person name="Andrzejewski T.M."/>
            <person name="Davidsen T.M."/>
            <person name="Wayne K.J."/>
            <person name="Tettelin H."/>
            <person name="Glass J.I."/>
            <person name="Rusch D."/>
            <person name="Podicherti R."/>
            <person name="Tsui H.-C.T."/>
            <person name="Winkler M.E."/>
        </authorList>
    </citation>
    <scope>NUCLEOTIDE SEQUENCE</scope>
</reference>
<dbReference type="InterPro" id="IPR002048">
    <property type="entry name" value="EF_hand_dom"/>
</dbReference>
<dbReference type="InterPro" id="IPR011992">
    <property type="entry name" value="EF-hand-dom_pair"/>
</dbReference>
<dbReference type="PROSITE" id="PS50222">
    <property type="entry name" value="EF_HAND_2"/>
    <property type="match status" value="1"/>
</dbReference>
<dbReference type="PROSITE" id="PS00018">
    <property type="entry name" value="EF_HAND_1"/>
    <property type="match status" value="1"/>
</dbReference>
<feature type="non-terminal residue" evidence="3">
    <location>
        <position position="470"/>
    </location>
</feature>
<evidence type="ECO:0000256" key="1">
    <source>
        <dbReference type="SAM" id="MobiDB-lite"/>
    </source>
</evidence>
<dbReference type="GO" id="GO:0005509">
    <property type="term" value="F:calcium ion binding"/>
    <property type="evidence" value="ECO:0007669"/>
    <property type="project" value="InterPro"/>
</dbReference>
<proteinExistence type="predicted"/>
<protein>
    <recommendedName>
        <fullName evidence="2">EF-hand domain-containing protein</fullName>
    </recommendedName>
</protein>
<feature type="domain" description="EF-hand" evidence="2">
    <location>
        <begin position="294"/>
        <end position="329"/>
    </location>
</feature>
<dbReference type="SUPFAM" id="SSF47473">
    <property type="entry name" value="EF-hand"/>
    <property type="match status" value="1"/>
</dbReference>
<dbReference type="InterPro" id="IPR018247">
    <property type="entry name" value="EF_Hand_1_Ca_BS"/>
</dbReference>
<gene>
    <name evidence="3" type="ORF">METZ01_LOCUS238531</name>
</gene>
<organism evidence="3">
    <name type="scientific">marine metagenome</name>
    <dbReference type="NCBI Taxonomy" id="408172"/>
    <lineage>
        <taxon>unclassified sequences</taxon>
        <taxon>metagenomes</taxon>
        <taxon>ecological metagenomes</taxon>
    </lineage>
</organism>
<feature type="non-terminal residue" evidence="3">
    <location>
        <position position="1"/>
    </location>
</feature>